<evidence type="ECO:0000313" key="2">
    <source>
        <dbReference type="EMBL" id="RKI05803.1"/>
    </source>
</evidence>
<reference evidence="2 3" key="1">
    <citation type="submission" date="2018-09" db="EMBL/GenBank/DDBJ databases">
        <authorList>
            <person name="Livingstone P.G."/>
            <person name="Whitworth D.E."/>
        </authorList>
    </citation>
    <scope>NUCLEOTIDE SEQUENCE [LARGE SCALE GENOMIC DNA]</scope>
    <source>
        <strain evidence="2 3">CA031B</strain>
    </source>
</reference>
<comment type="caution">
    <text evidence="2">The sequence shown here is derived from an EMBL/GenBank/DDBJ whole genome shotgun (WGS) entry which is preliminary data.</text>
</comment>
<evidence type="ECO:0000256" key="1">
    <source>
        <dbReference type="SAM" id="Phobius"/>
    </source>
</evidence>
<dbReference type="Proteomes" id="UP000278907">
    <property type="component" value="Unassembled WGS sequence"/>
</dbReference>
<gene>
    <name evidence="2" type="ORF">D7Y13_21655</name>
</gene>
<proteinExistence type="predicted"/>
<accession>A0ABX9QF15</accession>
<name>A0ABX9QF15_9BACT</name>
<evidence type="ECO:0000313" key="3">
    <source>
        <dbReference type="Proteomes" id="UP000278907"/>
    </source>
</evidence>
<keyword evidence="1" id="KW-0812">Transmembrane</keyword>
<organism evidence="2 3">
    <name type="scientific">Corallococcus praedator</name>
    <dbReference type="NCBI Taxonomy" id="2316724"/>
    <lineage>
        <taxon>Bacteria</taxon>
        <taxon>Pseudomonadati</taxon>
        <taxon>Myxococcota</taxon>
        <taxon>Myxococcia</taxon>
        <taxon>Myxococcales</taxon>
        <taxon>Cystobacterineae</taxon>
        <taxon>Myxococcaceae</taxon>
        <taxon>Corallococcus</taxon>
    </lineage>
</organism>
<keyword evidence="1" id="KW-1133">Transmembrane helix</keyword>
<protein>
    <submittedName>
        <fullName evidence="2">Uncharacterized protein</fullName>
    </submittedName>
</protein>
<keyword evidence="1" id="KW-0472">Membrane</keyword>
<keyword evidence="3" id="KW-1185">Reference proteome</keyword>
<dbReference type="EMBL" id="RAWI01000170">
    <property type="protein sequence ID" value="RKI05803.1"/>
    <property type="molecule type" value="Genomic_DNA"/>
</dbReference>
<feature type="transmembrane region" description="Helical" evidence="1">
    <location>
        <begin position="33"/>
        <end position="56"/>
    </location>
</feature>
<sequence>MLGLAVLANTIFTVATSAPGPLHLDWPGVPFTAIATWPVIWLPALLAPLAVFLHVMSLCQNRIVSS</sequence>